<dbReference type="Pfam" id="PF00237">
    <property type="entry name" value="Ribosomal_L22"/>
    <property type="match status" value="1"/>
</dbReference>
<gene>
    <name evidence="7" type="primary">rplV</name>
    <name evidence="11" type="ORF">A2960_04355</name>
</gene>
<sequence>MEIIAQTKYIRISPKKVHALARATIGLNPQLAIDRLTLLGNKASRVLAKVILSAFSNAKKNANLDPKLLKIKSIETGKGPFFKRWNPVSRGMAHQIKKRTSHIKVILEEIKEVHGA</sequence>
<dbReference type="Gene3D" id="3.90.470.10">
    <property type="entry name" value="Ribosomal protein L22/L17"/>
    <property type="match status" value="1"/>
</dbReference>
<dbReference type="InterPro" id="IPR036394">
    <property type="entry name" value="Ribosomal_uL22_sf"/>
</dbReference>
<dbReference type="CDD" id="cd00336">
    <property type="entry name" value="Ribosomal_L22"/>
    <property type="match status" value="1"/>
</dbReference>
<keyword evidence="4 7" id="KW-0689">Ribosomal protein</keyword>
<comment type="caution">
    <text evidence="11">The sequence shown here is derived from an EMBL/GenBank/DDBJ whole genome shotgun (WGS) entry which is preliminary data.</text>
</comment>
<dbReference type="PANTHER" id="PTHR13501:SF8">
    <property type="entry name" value="LARGE RIBOSOMAL SUBUNIT PROTEIN UL22M"/>
    <property type="match status" value="1"/>
</dbReference>
<dbReference type="InterPro" id="IPR005727">
    <property type="entry name" value="Ribosomal_uL22_bac/chlpt-type"/>
</dbReference>
<evidence type="ECO:0000256" key="7">
    <source>
        <dbReference type="HAMAP-Rule" id="MF_01331"/>
    </source>
</evidence>
<dbReference type="NCBIfam" id="TIGR01044">
    <property type="entry name" value="rplV_bact"/>
    <property type="match status" value="1"/>
</dbReference>
<keyword evidence="5 7" id="KW-0687">Ribonucleoprotein</keyword>
<evidence type="ECO:0000256" key="6">
    <source>
        <dbReference type="ARBA" id="ARBA00035207"/>
    </source>
</evidence>
<evidence type="ECO:0000256" key="4">
    <source>
        <dbReference type="ARBA" id="ARBA00022980"/>
    </source>
</evidence>
<reference evidence="11 12" key="1">
    <citation type="journal article" date="2016" name="Nat. Commun.">
        <title>Thousands of microbial genomes shed light on interconnected biogeochemical processes in an aquifer system.</title>
        <authorList>
            <person name="Anantharaman K."/>
            <person name="Brown C.T."/>
            <person name="Hug L.A."/>
            <person name="Sharon I."/>
            <person name="Castelle C.J."/>
            <person name="Probst A.J."/>
            <person name="Thomas B.C."/>
            <person name="Singh A."/>
            <person name="Wilkins M.J."/>
            <person name="Karaoz U."/>
            <person name="Brodie E.L."/>
            <person name="Williams K.H."/>
            <person name="Hubbard S.S."/>
            <person name="Banfield J.F."/>
        </authorList>
    </citation>
    <scope>NUCLEOTIDE SEQUENCE [LARGE SCALE GENOMIC DNA]</scope>
</reference>
<evidence type="ECO:0000256" key="2">
    <source>
        <dbReference type="ARBA" id="ARBA00022730"/>
    </source>
</evidence>
<evidence type="ECO:0000256" key="9">
    <source>
        <dbReference type="RuleBase" id="RU004006"/>
    </source>
</evidence>
<dbReference type="AlphaFoldDB" id="A0A1F6ARH3"/>
<accession>A0A1F6ARH3</accession>
<evidence type="ECO:0000313" key="12">
    <source>
        <dbReference type="Proteomes" id="UP000176609"/>
    </source>
</evidence>
<dbReference type="SUPFAM" id="SSF54843">
    <property type="entry name" value="Ribosomal protein L22"/>
    <property type="match status" value="1"/>
</dbReference>
<dbReference type="GO" id="GO:0022625">
    <property type="term" value="C:cytosolic large ribosomal subunit"/>
    <property type="evidence" value="ECO:0007669"/>
    <property type="project" value="TreeGrafter"/>
</dbReference>
<proteinExistence type="inferred from homology"/>
<name>A0A1F6ARH3_9BACT</name>
<protein>
    <recommendedName>
        <fullName evidence="6 7">Large ribosomal subunit protein uL22</fullName>
    </recommendedName>
</protein>
<dbReference type="GO" id="GO:0003735">
    <property type="term" value="F:structural constituent of ribosome"/>
    <property type="evidence" value="ECO:0007669"/>
    <property type="project" value="InterPro"/>
</dbReference>
<evidence type="ECO:0000313" key="11">
    <source>
        <dbReference type="EMBL" id="OGG27296.1"/>
    </source>
</evidence>
<dbReference type="GO" id="GO:0006412">
    <property type="term" value="P:translation"/>
    <property type="evidence" value="ECO:0007669"/>
    <property type="project" value="UniProtKB-UniRule"/>
</dbReference>
<evidence type="ECO:0000256" key="5">
    <source>
        <dbReference type="ARBA" id="ARBA00023274"/>
    </source>
</evidence>
<keyword evidence="3 7" id="KW-0694">RNA-binding</keyword>
<comment type="function">
    <text evidence="7 10">This protein binds specifically to 23S rRNA; its binding is stimulated by other ribosomal proteins, e.g., L4, L17, and L20. It is important during the early stages of 50S assembly. It makes multiple contacts with different domains of the 23S rRNA in the assembled 50S subunit and ribosome.</text>
</comment>
<keyword evidence="2 7" id="KW-0699">rRNA-binding</keyword>
<dbReference type="GO" id="GO:0019843">
    <property type="term" value="F:rRNA binding"/>
    <property type="evidence" value="ECO:0007669"/>
    <property type="project" value="UniProtKB-UniRule"/>
</dbReference>
<comment type="function">
    <text evidence="7">The globular domain of the protein is located near the polypeptide exit tunnel on the outside of the subunit, while an extended beta-hairpin is found that lines the wall of the exit tunnel in the center of the 70S ribosome.</text>
</comment>
<evidence type="ECO:0000256" key="1">
    <source>
        <dbReference type="ARBA" id="ARBA00009451"/>
    </source>
</evidence>
<comment type="similarity">
    <text evidence="1 7 8">Belongs to the universal ribosomal protein uL22 family.</text>
</comment>
<dbReference type="PANTHER" id="PTHR13501">
    <property type="entry name" value="CHLOROPLAST 50S RIBOSOMAL PROTEIN L22-RELATED"/>
    <property type="match status" value="1"/>
</dbReference>
<evidence type="ECO:0000256" key="3">
    <source>
        <dbReference type="ARBA" id="ARBA00022884"/>
    </source>
</evidence>
<dbReference type="HAMAP" id="MF_01331_B">
    <property type="entry name" value="Ribosomal_uL22_B"/>
    <property type="match status" value="1"/>
</dbReference>
<organism evidence="11 12">
    <name type="scientific">Candidatus Gottesmanbacteria bacterium RIFCSPLOWO2_01_FULL_39_12b</name>
    <dbReference type="NCBI Taxonomy" id="1798388"/>
    <lineage>
        <taxon>Bacteria</taxon>
        <taxon>Candidatus Gottesmaniibacteriota</taxon>
    </lineage>
</organism>
<dbReference type="Proteomes" id="UP000176609">
    <property type="component" value="Unassembled WGS sequence"/>
</dbReference>
<comment type="subunit">
    <text evidence="7 9">Part of the 50S ribosomal subunit.</text>
</comment>
<dbReference type="InterPro" id="IPR047867">
    <property type="entry name" value="Ribosomal_uL22_bac/org-type"/>
</dbReference>
<evidence type="ECO:0000256" key="10">
    <source>
        <dbReference type="RuleBase" id="RU004008"/>
    </source>
</evidence>
<dbReference type="EMBL" id="MFJR01000004">
    <property type="protein sequence ID" value="OGG27296.1"/>
    <property type="molecule type" value="Genomic_DNA"/>
</dbReference>
<evidence type="ECO:0000256" key="8">
    <source>
        <dbReference type="RuleBase" id="RU004005"/>
    </source>
</evidence>
<dbReference type="InterPro" id="IPR001063">
    <property type="entry name" value="Ribosomal_uL22"/>
</dbReference>